<keyword evidence="3" id="KW-0813">Transport</keyword>
<comment type="subcellular location">
    <subcellularLocation>
        <location evidence="1">Cell inner membrane</location>
        <topology evidence="1">Lipid-anchor</topology>
    </subcellularLocation>
</comment>
<comment type="similarity">
    <text evidence="2">Belongs to the membrane fusion protein (MFP) (TC 8.A.1) family.</text>
</comment>
<name>A0A1I4UG78_9GAMM</name>
<dbReference type="PANTHER" id="PTHR30158:SF3">
    <property type="entry name" value="MULTIDRUG EFFLUX PUMP SUBUNIT ACRA-RELATED"/>
    <property type="match status" value="1"/>
</dbReference>
<dbReference type="InterPro" id="IPR058626">
    <property type="entry name" value="MdtA-like_b-barrel"/>
</dbReference>
<dbReference type="Pfam" id="PF25967">
    <property type="entry name" value="RND-MFP_C"/>
    <property type="match status" value="1"/>
</dbReference>
<dbReference type="Pfam" id="PF25876">
    <property type="entry name" value="HH_MFP_RND"/>
    <property type="match status" value="1"/>
</dbReference>
<dbReference type="Gene3D" id="2.40.30.170">
    <property type="match status" value="1"/>
</dbReference>
<dbReference type="InterPro" id="IPR006143">
    <property type="entry name" value="RND_pump_MFP"/>
</dbReference>
<dbReference type="Pfam" id="PF25944">
    <property type="entry name" value="Beta-barrel_RND"/>
    <property type="match status" value="1"/>
</dbReference>
<dbReference type="GO" id="GO:0022857">
    <property type="term" value="F:transmembrane transporter activity"/>
    <property type="evidence" value="ECO:0007669"/>
    <property type="project" value="InterPro"/>
</dbReference>
<feature type="signal peptide" evidence="5">
    <location>
        <begin position="1"/>
        <end position="22"/>
    </location>
</feature>
<dbReference type="Gene3D" id="2.40.420.20">
    <property type="match status" value="1"/>
</dbReference>
<keyword evidence="5" id="KW-0732">Signal</keyword>
<dbReference type="PANTHER" id="PTHR30158">
    <property type="entry name" value="ACRA/E-RELATED COMPONENT OF DRUG EFFLUX TRANSPORTER"/>
    <property type="match status" value="1"/>
</dbReference>
<dbReference type="InterPro" id="IPR058624">
    <property type="entry name" value="MdtA-like_HH"/>
</dbReference>
<accession>A0A1I4UG78</accession>
<dbReference type="OrthoDB" id="9800613at2"/>
<dbReference type="RefSeq" id="WP_093478830.1">
    <property type="nucleotide sequence ID" value="NZ_FOUI01000022.1"/>
</dbReference>
<evidence type="ECO:0000256" key="3">
    <source>
        <dbReference type="ARBA" id="ARBA00022448"/>
    </source>
</evidence>
<organism evidence="10 11">
    <name type="scientific">Halopseudomonas yangmingensis</name>
    <dbReference type="NCBI Taxonomy" id="1720063"/>
    <lineage>
        <taxon>Bacteria</taxon>
        <taxon>Pseudomonadati</taxon>
        <taxon>Pseudomonadota</taxon>
        <taxon>Gammaproteobacteria</taxon>
        <taxon>Pseudomonadales</taxon>
        <taxon>Pseudomonadaceae</taxon>
        <taxon>Halopseudomonas</taxon>
    </lineage>
</organism>
<evidence type="ECO:0000259" key="9">
    <source>
        <dbReference type="Pfam" id="PF25967"/>
    </source>
</evidence>
<dbReference type="Gene3D" id="2.40.50.100">
    <property type="match status" value="1"/>
</dbReference>
<dbReference type="Proteomes" id="UP000243629">
    <property type="component" value="Unassembled WGS sequence"/>
</dbReference>
<feature type="domain" description="Multidrug resistance protein MdtA-like beta-barrel" evidence="8">
    <location>
        <begin position="198"/>
        <end position="286"/>
    </location>
</feature>
<feature type="domain" description="Multidrug resistance protein MdtA-like barrel-sandwich hybrid" evidence="7">
    <location>
        <begin position="65"/>
        <end position="193"/>
    </location>
</feature>
<proteinExistence type="inferred from homology"/>
<evidence type="ECO:0000256" key="5">
    <source>
        <dbReference type="SAM" id="SignalP"/>
    </source>
</evidence>
<feature type="chain" id="PRO_5017396032" evidence="5">
    <location>
        <begin position="23"/>
        <end position="373"/>
    </location>
</feature>
<feature type="domain" description="Multidrug resistance protein MdtA-like alpha-helical hairpin" evidence="6">
    <location>
        <begin position="101"/>
        <end position="161"/>
    </location>
</feature>
<sequence length="373" mass="40797">MPVPSLRCIAVYAVLSVALLMAGCNKPEQEIAPVEAAVQRVGIITLQSESWEQVSELPGRTTAFRVAEVRPQVSGIILKRMFEEGSEVEAGQQLYQIDPAIYQANLQNAQAQVLSSRSLAERYEQLIKRQAISRQQYDEARAASLQADAALQKAQIELRYTRVLAPIEGRIGRSLASEGALVTSGQAGELASIQQIDPIYVDVVRSSRELLQLRSDMAEGRLQMVDAEAAEVSLILEDGSRYAHTGRLEFSEVSVDPGTGSVTLRALFPNPERLLLPGMFVRAQLVAGRQEQAILAPQQGITRNPRGQPVALVVNSDGVVEQRLLRAERTDGNRWLVSEGLDVGDQLITEGVQHVRPGDPVETQPAQNLDNTH</sequence>
<dbReference type="EMBL" id="FOUI01000022">
    <property type="protein sequence ID" value="SFM87936.1"/>
    <property type="molecule type" value="Genomic_DNA"/>
</dbReference>
<evidence type="ECO:0000259" key="7">
    <source>
        <dbReference type="Pfam" id="PF25917"/>
    </source>
</evidence>
<dbReference type="STRING" id="1720063.SAMN05216217_12211"/>
<evidence type="ECO:0000259" key="8">
    <source>
        <dbReference type="Pfam" id="PF25944"/>
    </source>
</evidence>
<dbReference type="GO" id="GO:0005886">
    <property type="term" value="C:plasma membrane"/>
    <property type="evidence" value="ECO:0007669"/>
    <property type="project" value="UniProtKB-SubCell"/>
</dbReference>
<dbReference type="AlphaFoldDB" id="A0A1I4UG78"/>
<dbReference type="InterPro" id="IPR058625">
    <property type="entry name" value="MdtA-like_BSH"/>
</dbReference>
<dbReference type="Pfam" id="PF25917">
    <property type="entry name" value="BSH_RND"/>
    <property type="match status" value="1"/>
</dbReference>
<protein>
    <submittedName>
        <fullName evidence="10">Membrane fusion protein, multidrug efflux system</fullName>
    </submittedName>
</protein>
<evidence type="ECO:0000259" key="6">
    <source>
        <dbReference type="Pfam" id="PF25876"/>
    </source>
</evidence>
<dbReference type="NCBIfam" id="TIGR01730">
    <property type="entry name" value="RND_mfp"/>
    <property type="match status" value="1"/>
</dbReference>
<evidence type="ECO:0000313" key="10">
    <source>
        <dbReference type="EMBL" id="SFM87936.1"/>
    </source>
</evidence>
<evidence type="ECO:0000313" key="11">
    <source>
        <dbReference type="Proteomes" id="UP000243629"/>
    </source>
</evidence>
<gene>
    <name evidence="10" type="ORF">SAMN05216217_12211</name>
</gene>
<reference evidence="11" key="1">
    <citation type="submission" date="2016-10" db="EMBL/GenBank/DDBJ databases">
        <authorList>
            <person name="Varghese N."/>
            <person name="Submissions S."/>
        </authorList>
    </citation>
    <scope>NUCLEOTIDE SEQUENCE [LARGE SCALE GENOMIC DNA]</scope>
    <source>
        <strain evidence="11">DSM 24213</strain>
    </source>
</reference>
<keyword evidence="11" id="KW-1185">Reference proteome</keyword>
<dbReference type="InterPro" id="IPR058627">
    <property type="entry name" value="MdtA-like_C"/>
</dbReference>
<dbReference type="PROSITE" id="PS51257">
    <property type="entry name" value="PROKAR_LIPOPROTEIN"/>
    <property type="match status" value="1"/>
</dbReference>
<evidence type="ECO:0000256" key="4">
    <source>
        <dbReference type="ARBA" id="ARBA00023054"/>
    </source>
</evidence>
<evidence type="ECO:0000256" key="1">
    <source>
        <dbReference type="ARBA" id="ARBA00004519"/>
    </source>
</evidence>
<keyword evidence="4" id="KW-0175">Coiled coil</keyword>
<dbReference type="Gene3D" id="1.10.287.470">
    <property type="entry name" value="Helix hairpin bin"/>
    <property type="match status" value="1"/>
</dbReference>
<evidence type="ECO:0000256" key="2">
    <source>
        <dbReference type="ARBA" id="ARBA00009477"/>
    </source>
</evidence>
<feature type="domain" description="Multidrug resistance protein MdtA-like C-terminal permuted SH3" evidence="9">
    <location>
        <begin position="292"/>
        <end position="353"/>
    </location>
</feature>
<dbReference type="SUPFAM" id="SSF111369">
    <property type="entry name" value="HlyD-like secretion proteins"/>
    <property type="match status" value="1"/>
</dbReference>
<dbReference type="FunFam" id="2.40.420.20:FF:000001">
    <property type="entry name" value="Efflux RND transporter periplasmic adaptor subunit"/>
    <property type="match status" value="1"/>
</dbReference>
<dbReference type="GO" id="GO:0046677">
    <property type="term" value="P:response to antibiotic"/>
    <property type="evidence" value="ECO:0007669"/>
    <property type="project" value="TreeGrafter"/>
</dbReference>